<dbReference type="EC" id="5.1.99.6" evidence="19"/>
<dbReference type="eggNOG" id="COG0062">
    <property type="taxonomic scope" value="Bacteria"/>
</dbReference>
<dbReference type="Pfam" id="PF03853">
    <property type="entry name" value="YjeF_N"/>
    <property type="match status" value="1"/>
</dbReference>
<comment type="function">
    <text evidence="17">Catalyzes the dehydration of the S-form of NAD(P)HX at the expense of ADP, which is converted to AMP. Together with NAD(P)HX epimerase, which catalyzes the epimerization of the S- and R-forms, the enzyme allows the repair of both epimers of NAD(P)HX, a damaged form of NAD(P)H that is a result of enzymatic or heat-dependent hydration.</text>
</comment>
<evidence type="ECO:0000256" key="10">
    <source>
        <dbReference type="ARBA" id="ARBA00023027"/>
    </source>
</evidence>
<dbReference type="InterPro" id="IPR017953">
    <property type="entry name" value="Carbohydrate_kinase_pred_CS"/>
</dbReference>
<comment type="function">
    <text evidence="14 19">Bifunctional enzyme that catalyzes the epimerization of the S- and R-forms of NAD(P)HX and the dehydration of the S-form of NAD(P)HX at the expense of ADP, which is converted to AMP. This allows the repair of both epimers of NAD(P)HX, a damaged form of NAD(P)H that is a result of enzymatic or heat-dependent hydration.</text>
</comment>
<comment type="catalytic activity">
    <reaction evidence="1 18 19">
        <text>(6R)-NADHX = (6S)-NADHX</text>
        <dbReference type="Rhea" id="RHEA:32215"/>
        <dbReference type="ChEBI" id="CHEBI:64074"/>
        <dbReference type="ChEBI" id="CHEBI:64075"/>
        <dbReference type="EC" id="5.1.99.6"/>
    </reaction>
</comment>
<evidence type="ECO:0000256" key="17">
    <source>
        <dbReference type="HAMAP-Rule" id="MF_01965"/>
    </source>
</evidence>
<evidence type="ECO:0000313" key="23">
    <source>
        <dbReference type="Proteomes" id="UP000005019"/>
    </source>
</evidence>
<dbReference type="PANTHER" id="PTHR12592:SF0">
    <property type="entry name" value="ATP-DEPENDENT (S)-NAD(P)H-HYDRATE DEHYDRATASE"/>
    <property type="match status" value="1"/>
</dbReference>
<evidence type="ECO:0000256" key="4">
    <source>
        <dbReference type="ARBA" id="ARBA00009524"/>
    </source>
</evidence>
<feature type="domain" description="YjeF N-terminal" evidence="21">
    <location>
        <begin position="21"/>
        <end position="219"/>
    </location>
</feature>
<feature type="binding site" evidence="17">
    <location>
        <position position="262"/>
    </location>
    <ligand>
        <name>(6S)-NADPHX</name>
        <dbReference type="ChEBI" id="CHEBI:64076"/>
    </ligand>
</feature>
<dbReference type="PANTHER" id="PTHR12592">
    <property type="entry name" value="ATP-DEPENDENT (S)-NAD(P)H-HYDRATE DEHYDRATASE FAMILY MEMBER"/>
    <property type="match status" value="1"/>
</dbReference>
<dbReference type="NCBIfam" id="TIGR00196">
    <property type="entry name" value="yjeF_cterm"/>
    <property type="match status" value="1"/>
</dbReference>
<dbReference type="InterPro" id="IPR029056">
    <property type="entry name" value="Ribokinase-like"/>
</dbReference>
<evidence type="ECO:0000256" key="12">
    <source>
        <dbReference type="ARBA" id="ARBA00023239"/>
    </source>
</evidence>
<dbReference type="InterPro" id="IPR000631">
    <property type="entry name" value="CARKD"/>
</dbReference>
<dbReference type="Gene3D" id="3.40.50.10260">
    <property type="entry name" value="YjeF N-terminal domain"/>
    <property type="match status" value="1"/>
</dbReference>
<evidence type="ECO:0000256" key="11">
    <source>
        <dbReference type="ARBA" id="ARBA00023235"/>
    </source>
</evidence>
<dbReference type="CDD" id="cd01171">
    <property type="entry name" value="YXKO-related"/>
    <property type="match status" value="1"/>
</dbReference>
<evidence type="ECO:0000256" key="14">
    <source>
        <dbReference type="ARBA" id="ARBA00025153"/>
    </source>
</evidence>
<evidence type="ECO:0000256" key="1">
    <source>
        <dbReference type="ARBA" id="ARBA00000013"/>
    </source>
</evidence>
<dbReference type="PROSITE" id="PS51383">
    <property type="entry name" value="YJEF_C_3"/>
    <property type="match status" value="1"/>
</dbReference>
<keyword evidence="23" id="KW-1185">Reference proteome</keyword>
<feature type="binding site" evidence="17">
    <location>
        <position position="438"/>
    </location>
    <ligand>
        <name>AMP</name>
        <dbReference type="ChEBI" id="CHEBI:456215"/>
    </ligand>
</feature>
<dbReference type="HAMAP" id="MF_01965">
    <property type="entry name" value="NADHX_dehydratase"/>
    <property type="match status" value="1"/>
</dbReference>
<dbReference type="GO" id="GO:0046872">
    <property type="term" value="F:metal ion binding"/>
    <property type="evidence" value="ECO:0007669"/>
    <property type="project" value="UniProtKB-UniRule"/>
</dbReference>
<dbReference type="InterPro" id="IPR030677">
    <property type="entry name" value="Nnr"/>
</dbReference>
<dbReference type="OrthoDB" id="9806925at2"/>
<dbReference type="GO" id="GO:0046496">
    <property type="term" value="P:nicotinamide nucleotide metabolic process"/>
    <property type="evidence" value="ECO:0007669"/>
    <property type="project" value="UniProtKB-UniRule"/>
</dbReference>
<comment type="caution">
    <text evidence="22">The sequence shown here is derived from an EMBL/GenBank/DDBJ whole genome shotgun (WGS) entry which is preliminary data.</text>
</comment>
<dbReference type="EC" id="4.2.1.136" evidence="19"/>
<dbReference type="EMBL" id="AFHG01000030">
    <property type="protein sequence ID" value="EGK72964.1"/>
    <property type="molecule type" value="Genomic_DNA"/>
</dbReference>
<feature type="binding site" evidence="17">
    <location>
        <position position="319"/>
    </location>
    <ligand>
        <name>(6S)-NADPHX</name>
        <dbReference type="ChEBI" id="CHEBI:64076"/>
    </ligand>
</feature>
<feature type="domain" description="YjeF C-terminal" evidence="20">
    <location>
        <begin position="227"/>
        <end position="499"/>
    </location>
</feature>
<evidence type="ECO:0000256" key="19">
    <source>
        <dbReference type="PIRNR" id="PIRNR017184"/>
    </source>
</evidence>
<dbReference type="Pfam" id="PF01256">
    <property type="entry name" value="Carb_kinase"/>
    <property type="match status" value="1"/>
</dbReference>
<evidence type="ECO:0000256" key="7">
    <source>
        <dbReference type="ARBA" id="ARBA00022840"/>
    </source>
</evidence>
<dbReference type="NCBIfam" id="TIGR00197">
    <property type="entry name" value="yjeF_nterm"/>
    <property type="match status" value="1"/>
</dbReference>
<dbReference type="InterPro" id="IPR004443">
    <property type="entry name" value="YjeF_N_dom"/>
</dbReference>
<feature type="binding site" evidence="18">
    <location>
        <begin position="133"/>
        <end position="139"/>
    </location>
    <ligand>
        <name>(6S)-NADPHX</name>
        <dbReference type="ChEBI" id="CHEBI:64076"/>
    </ligand>
</feature>
<keyword evidence="9 18" id="KW-0630">Potassium</keyword>
<comment type="catalytic activity">
    <reaction evidence="16 17 19">
        <text>(6S)-NADPHX + ADP = AMP + phosphate + NADPH + H(+)</text>
        <dbReference type="Rhea" id="RHEA:32235"/>
        <dbReference type="ChEBI" id="CHEBI:15378"/>
        <dbReference type="ChEBI" id="CHEBI:43474"/>
        <dbReference type="ChEBI" id="CHEBI:57783"/>
        <dbReference type="ChEBI" id="CHEBI:64076"/>
        <dbReference type="ChEBI" id="CHEBI:456215"/>
        <dbReference type="ChEBI" id="CHEBI:456216"/>
        <dbReference type="EC" id="4.2.1.136"/>
    </reaction>
</comment>
<keyword evidence="12 17" id="KW-0456">Lyase</keyword>
<accession>F5R8Z7</accession>
<dbReference type="GO" id="GO:0005524">
    <property type="term" value="F:ATP binding"/>
    <property type="evidence" value="ECO:0007669"/>
    <property type="project" value="UniProtKB-UniRule"/>
</dbReference>
<comment type="cofactor">
    <cofactor evidence="18 19">
        <name>K(+)</name>
        <dbReference type="ChEBI" id="CHEBI:29103"/>
    </cofactor>
    <text evidence="18 19">Binds 1 potassium ion per subunit.</text>
</comment>
<dbReference type="PROSITE" id="PS01050">
    <property type="entry name" value="YJEF_C_2"/>
    <property type="match status" value="1"/>
</dbReference>
<keyword evidence="10 17" id="KW-0520">NAD</keyword>
<dbReference type="Proteomes" id="UP000005019">
    <property type="component" value="Unassembled WGS sequence"/>
</dbReference>
<proteinExistence type="inferred from homology"/>
<comment type="function">
    <text evidence="18">Catalyzes the epimerization of the S- and R-forms of NAD(P)HX, a damaged form of NAD(P)H that is a result of enzymatic or heat-dependent hydration. This is a prerequisite for the S-specific NAD(P)H-hydrate dehydratase to allow the repair of both epimers of NAD(P)HX.</text>
</comment>
<comment type="cofactor">
    <cofactor evidence="17">
        <name>Mg(2+)</name>
        <dbReference type="ChEBI" id="CHEBI:18420"/>
    </cofactor>
</comment>
<comment type="subunit">
    <text evidence="17">Homotetramer.</text>
</comment>
<dbReference type="RefSeq" id="WP_008059038.1">
    <property type="nucleotide sequence ID" value="NZ_AFHG01000030.1"/>
</dbReference>
<keyword evidence="8 17" id="KW-0521">NADP</keyword>
<feature type="binding site" evidence="17">
    <location>
        <begin position="409"/>
        <end position="413"/>
    </location>
    <ligand>
        <name>AMP</name>
        <dbReference type="ChEBI" id="CHEBI:456215"/>
    </ligand>
</feature>
<evidence type="ECO:0000256" key="15">
    <source>
        <dbReference type="ARBA" id="ARBA00048238"/>
    </source>
</evidence>
<feature type="binding site" evidence="18">
    <location>
        <position position="162"/>
    </location>
    <ligand>
        <name>(6S)-NADPHX</name>
        <dbReference type="ChEBI" id="CHEBI:64076"/>
    </ligand>
</feature>
<comment type="caution">
    <text evidence="18">Lacks conserved residue(s) required for the propagation of feature annotation.</text>
</comment>
<comment type="similarity">
    <text evidence="3 19">In the N-terminal section; belongs to the NnrE/AIBP family.</text>
</comment>
<dbReference type="STRING" id="1000565.METUNv1_00799"/>
<evidence type="ECO:0000313" key="22">
    <source>
        <dbReference type="EMBL" id="EGK72964.1"/>
    </source>
</evidence>
<keyword evidence="6 17" id="KW-0547">Nucleotide-binding</keyword>
<sequence length="513" mass="53437">MSAPRTLNTAPLTALYNADALRRIERHYAPDSTPRLMERAGATGAAKAMQLVGGRHGRILVLCGPGNNGGDGFVLARQLKQTGFDVTVVHDCDEHRGAEDAVMAWASWRAVGGLTLPRVPDTGYALVVDALYGIGLTRPIEGVHATWIDAVNEMDCPVLAIDVPSGLNADTGAVMGRAIRASHTATMIAMKPGLFTLDGPDHCGEVSLHDLGLDCAAVTPPSGWQVGRELFAHLLRPRARNSHKGTHGNAMLVGGARGMAGAALLAGRAALKVGAGRVFVGMLDHAALPLDPEQPELMIRTPAEVLAGDLATCVAIGPGLGQSPAALDLMRDAVRTPATLVLDADALNLLAQHGDLEQALTRREAATLLTPHPMEAARLLRSSTAKIQQDRIVSARELARRFRASVVLKGCGSVIALPDGRWFINTTGNPGMASAGMGDVLTGLIAGLLAQGWPADLALLGGVHLHGLAGDRLVAQGKGPNGLTAGEVIESARAAFNALIAGADSRDPRHSTR</sequence>
<evidence type="ECO:0000256" key="18">
    <source>
        <dbReference type="HAMAP-Rule" id="MF_01966"/>
    </source>
</evidence>
<evidence type="ECO:0000259" key="21">
    <source>
        <dbReference type="PROSITE" id="PS51385"/>
    </source>
</evidence>
<keyword evidence="7 17" id="KW-0067">ATP-binding</keyword>
<keyword evidence="5 18" id="KW-0479">Metal-binding</keyword>
<evidence type="ECO:0000256" key="9">
    <source>
        <dbReference type="ARBA" id="ARBA00022958"/>
    </source>
</evidence>
<feature type="binding site" evidence="18">
    <location>
        <position position="129"/>
    </location>
    <ligand>
        <name>K(+)</name>
        <dbReference type="ChEBI" id="CHEBI:29103"/>
    </ligand>
</feature>
<comment type="similarity">
    <text evidence="18">Belongs to the NnrE/AIBP family.</text>
</comment>
<protein>
    <recommendedName>
        <fullName evidence="19">Bifunctional NAD(P)H-hydrate repair enzyme</fullName>
    </recommendedName>
    <alternativeName>
        <fullName evidence="19">Nicotinamide nucleotide repair protein</fullName>
    </alternativeName>
    <domain>
        <recommendedName>
            <fullName evidence="19">ADP-dependent (S)-NAD(P)H-hydrate dehydratase</fullName>
            <ecNumber evidence="19">4.2.1.136</ecNumber>
        </recommendedName>
        <alternativeName>
            <fullName evidence="19">ADP-dependent NAD(P)HX dehydratase</fullName>
        </alternativeName>
    </domain>
    <domain>
        <recommendedName>
            <fullName evidence="19">NAD(P)H-hydrate epimerase</fullName>
            <ecNumber evidence="19">5.1.99.6</ecNumber>
        </recommendedName>
    </domain>
</protein>
<dbReference type="AlphaFoldDB" id="F5R8Z7"/>
<name>F5R8Z7_METUF</name>
<evidence type="ECO:0000256" key="13">
    <source>
        <dbReference type="ARBA" id="ARBA00023268"/>
    </source>
</evidence>
<evidence type="ECO:0000256" key="5">
    <source>
        <dbReference type="ARBA" id="ARBA00022723"/>
    </source>
</evidence>
<gene>
    <name evidence="18" type="primary">nnrE</name>
    <name evidence="17" type="synonym">nnrD</name>
    <name evidence="22" type="ORF">METUNv1_00799</name>
</gene>
<evidence type="ECO:0000259" key="20">
    <source>
        <dbReference type="PROSITE" id="PS51383"/>
    </source>
</evidence>
<dbReference type="GO" id="GO:0052855">
    <property type="term" value="F:ADP-dependent NAD(P)H-hydrate dehydratase activity"/>
    <property type="evidence" value="ECO:0007669"/>
    <property type="project" value="UniProtKB-UniRule"/>
</dbReference>
<feature type="binding site" evidence="18">
    <location>
        <position position="165"/>
    </location>
    <ligand>
        <name>K(+)</name>
        <dbReference type="ChEBI" id="CHEBI:29103"/>
    </ligand>
</feature>
<comment type="catalytic activity">
    <reaction evidence="2 18 19">
        <text>(6R)-NADPHX = (6S)-NADPHX</text>
        <dbReference type="Rhea" id="RHEA:32227"/>
        <dbReference type="ChEBI" id="CHEBI:64076"/>
        <dbReference type="ChEBI" id="CHEBI:64077"/>
        <dbReference type="EC" id="5.1.99.6"/>
    </reaction>
</comment>
<feature type="binding site" evidence="18">
    <location>
        <position position="68"/>
    </location>
    <ligand>
        <name>K(+)</name>
        <dbReference type="ChEBI" id="CHEBI:29103"/>
    </ligand>
</feature>
<dbReference type="SUPFAM" id="SSF53613">
    <property type="entry name" value="Ribokinase-like"/>
    <property type="match status" value="1"/>
</dbReference>
<dbReference type="GO" id="GO:0052856">
    <property type="term" value="F:NAD(P)HX epimerase activity"/>
    <property type="evidence" value="ECO:0007669"/>
    <property type="project" value="UniProtKB-UniRule"/>
</dbReference>
<reference evidence="22 23" key="1">
    <citation type="journal article" date="2011" name="J. Bacteriol.">
        <title>Genome sequence of Methyloversatilis universalis FAM5T, a methylotrophic representative of the order Rhodocyclales.</title>
        <authorList>
            <person name="Kittichotirat W."/>
            <person name="Good N.M."/>
            <person name="Hall R."/>
            <person name="Bringel F."/>
            <person name="Lajus A."/>
            <person name="Medigue C."/>
            <person name="Smalley N.E."/>
            <person name="Beck D."/>
            <person name="Bumgarner R."/>
            <person name="Vuilleumier S."/>
            <person name="Kalyuzhnaya M.G."/>
        </authorList>
    </citation>
    <scope>NUCLEOTIDE SEQUENCE [LARGE SCALE GENOMIC DNA]</scope>
    <source>
        <strain evidence="23">ATCC BAA-1314 / JCM 13912 / FAM5</strain>
    </source>
</reference>
<evidence type="ECO:0000256" key="2">
    <source>
        <dbReference type="ARBA" id="ARBA00000909"/>
    </source>
</evidence>
<organism evidence="22 23">
    <name type="scientific">Methyloversatilis universalis (strain ATCC BAA-1314 / DSM 25237 / JCM 13912 / CCUG 52030 / FAM5)</name>
    <dbReference type="NCBI Taxonomy" id="1000565"/>
    <lineage>
        <taxon>Bacteria</taxon>
        <taxon>Pseudomonadati</taxon>
        <taxon>Pseudomonadota</taxon>
        <taxon>Betaproteobacteria</taxon>
        <taxon>Nitrosomonadales</taxon>
        <taxon>Sterolibacteriaceae</taxon>
        <taxon>Methyloversatilis</taxon>
    </lineage>
</organism>
<evidence type="ECO:0000256" key="16">
    <source>
        <dbReference type="ARBA" id="ARBA00049209"/>
    </source>
</evidence>
<dbReference type="InterPro" id="IPR036652">
    <property type="entry name" value="YjeF_N_dom_sf"/>
</dbReference>
<dbReference type="GO" id="GO:0110051">
    <property type="term" value="P:metabolite repair"/>
    <property type="evidence" value="ECO:0007669"/>
    <property type="project" value="TreeGrafter"/>
</dbReference>
<dbReference type="HAMAP" id="MF_01966">
    <property type="entry name" value="NADHX_epimerase"/>
    <property type="match status" value="1"/>
</dbReference>
<dbReference type="PIRSF" id="PIRSF017184">
    <property type="entry name" value="Nnr"/>
    <property type="match status" value="1"/>
</dbReference>
<comment type="similarity">
    <text evidence="17">Belongs to the NnrD/CARKD family.</text>
</comment>
<feature type="binding site" evidence="17">
    <location>
        <position position="439"/>
    </location>
    <ligand>
        <name>(6S)-NADPHX</name>
        <dbReference type="ChEBI" id="CHEBI:64076"/>
    </ligand>
</feature>
<dbReference type="PROSITE" id="PS51385">
    <property type="entry name" value="YJEF_N"/>
    <property type="match status" value="1"/>
</dbReference>
<keyword evidence="13" id="KW-0511">Multifunctional enzyme</keyword>
<evidence type="ECO:0000256" key="6">
    <source>
        <dbReference type="ARBA" id="ARBA00022741"/>
    </source>
</evidence>
<dbReference type="eggNOG" id="COG0063">
    <property type="taxonomic scope" value="Bacteria"/>
</dbReference>
<comment type="similarity">
    <text evidence="4 19">In the C-terminal section; belongs to the NnrD/CARKD family.</text>
</comment>
<comment type="catalytic activity">
    <reaction evidence="15 17 19">
        <text>(6S)-NADHX + ADP = AMP + phosphate + NADH + H(+)</text>
        <dbReference type="Rhea" id="RHEA:32223"/>
        <dbReference type="ChEBI" id="CHEBI:15378"/>
        <dbReference type="ChEBI" id="CHEBI:43474"/>
        <dbReference type="ChEBI" id="CHEBI:57945"/>
        <dbReference type="ChEBI" id="CHEBI:64074"/>
        <dbReference type="ChEBI" id="CHEBI:456215"/>
        <dbReference type="ChEBI" id="CHEBI:456216"/>
        <dbReference type="EC" id="4.2.1.136"/>
    </reaction>
</comment>
<keyword evidence="11 18" id="KW-0413">Isomerase</keyword>
<evidence type="ECO:0000256" key="3">
    <source>
        <dbReference type="ARBA" id="ARBA00006001"/>
    </source>
</evidence>
<feature type="binding site" evidence="17">
    <location>
        <position position="372"/>
    </location>
    <ligand>
        <name>(6S)-NADPHX</name>
        <dbReference type="ChEBI" id="CHEBI:64076"/>
    </ligand>
</feature>
<dbReference type="SUPFAM" id="SSF64153">
    <property type="entry name" value="YjeF N-terminal domain-like"/>
    <property type="match status" value="1"/>
</dbReference>
<feature type="binding site" evidence="18">
    <location>
        <begin position="67"/>
        <end position="71"/>
    </location>
    <ligand>
        <name>(6S)-NADPHX</name>
        <dbReference type="ChEBI" id="CHEBI:64076"/>
    </ligand>
</feature>
<dbReference type="Gene3D" id="3.40.1190.20">
    <property type="match status" value="1"/>
</dbReference>
<evidence type="ECO:0000256" key="8">
    <source>
        <dbReference type="ARBA" id="ARBA00022857"/>
    </source>
</evidence>